<sequence length="81" mass="9516">MEEEKEKKEEEKEIGEEETMEQEEMKEEADEGTEAAVEGLSQNSLRTRVRRLAQTDLAEKKLFYAFYRKVLVPRGQAYART</sequence>
<dbReference type="EMBL" id="SDOX01000007">
    <property type="protein sequence ID" value="TFJ86826.1"/>
    <property type="molecule type" value="Genomic_DNA"/>
</dbReference>
<protein>
    <submittedName>
        <fullName evidence="2">Uncharacterized protein</fullName>
    </submittedName>
</protein>
<name>A0A4D9D621_9STRA</name>
<feature type="compositionally biased region" description="Acidic residues" evidence="1">
    <location>
        <begin position="12"/>
        <end position="33"/>
    </location>
</feature>
<gene>
    <name evidence="2" type="ORF">NSK_001914</name>
</gene>
<proteinExistence type="predicted"/>
<reference evidence="2 3" key="1">
    <citation type="submission" date="2019-01" db="EMBL/GenBank/DDBJ databases">
        <title>Nuclear Genome Assembly of the Microalgal Biofuel strain Nannochloropsis salina CCMP1776.</title>
        <authorList>
            <person name="Hovde B."/>
        </authorList>
    </citation>
    <scope>NUCLEOTIDE SEQUENCE [LARGE SCALE GENOMIC DNA]</scope>
    <source>
        <strain evidence="2 3">CCMP1776</strain>
    </source>
</reference>
<comment type="caution">
    <text evidence="2">The sequence shown here is derived from an EMBL/GenBank/DDBJ whole genome shotgun (WGS) entry which is preliminary data.</text>
</comment>
<organism evidence="2 3">
    <name type="scientific">Nannochloropsis salina CCMP1776</name>
    <dbReference type="NCBI Taxonomy" id="1027361"/>
    <lineage>
        <taxon>Eukaryota</taxon>
        <taxon>Sar</taxon>
        <taxon>Stramenopiles</taxon>
        <taxon>Ochrophyta</taxon>
        <taxon>Eustigmatophyceae</taxon>
        <taxon>Eustigmatales</taxon>
        <taxon>Monodopsidaceae</taxon>
        <taxon>Microchloropsis</taxon>
        <taxon>Microchloropsis salina</taxon>
    </lineage>
</organism>
<dbReference type="Proteomes" id="UP000355283">
    <property type="component" value="Unassembled WGS sequence"/>
</dbReference>
<dbReference type="AlphaFoldDB" id="A0A4D9D621"/>
<accession>A0A4D9D621</accession>
<keyword evidence="3" id="KW-1185">Reference proteome</keyword>
<evidence type="ECO:0000313" key="2">
    <source>
        <dbReference type="EMBL" id="TFJ86826.1"/>
    </source>
</evidence>
<evidence type="ECO:0000313" key="3">
    <source>
        <dbReference type="Proteomes" id="UP000355283"/>
    </source>
</evidence>
<evidence type="ECO:0000256" key="1">
    <source>
        <dbReference type="SAM" id="MobiDB-lite"/>
    </source>
</evidence>
<feature type="region of interest" description="Disordered" evidence="1">
    <location>
        <begin position="1"/>
        <end position="42"/>
    </location>
</feature>
<feature type="compositionally biased region" description="Basic and acidic residues" evidence="1">
    <location>
        <begin position="1"/>
        <end position="11"/>
    </location>
</feature>